<comment type="domain">
    <text evidence="12">Contains an N-terminal zinc-binding domain, a central core domain that contains the primase activity, and a C-terminal DnaB-binding domain.</text>
</comment>
<keyword evidence="4 12" id="KW-0548">Nucleotidyltransferase</keyword>
<comment type="subunit">
    <text evidence="12">Monomer. Interacts with DnaB.</text>
</comment>
<evidence type="ECO:0000256" key="3">
    <source>
        <dbReference type="ARBA" id="ARBA00022679"/>
    </source>
</evidence>
<dbReference type="FunFam" id="3.40.1360.10:FF:000002">
    <property type="entry name" value="DNA primase"/>
    <property type="match status" value="1"/>
</dbReference>
<evidence type="ECO:0000256" key="5">
    <source>
        <dbReference type="ARBA" id="ARBA00022705"/>
    </source>
</evidence>
<dbReference type="NCBIfam" id="TIGR01391">
    <property type="entry name" value="dnaG"/>
    <property type="match status" value="1"/>
</dbReference>
<dbReference type="InterPro" id="IPR007693">
    <property type="entry name" value="DNA_helicase_DnaB-like_N"/>
</dbReference>
<dbReference type="InterPro" id="IPR037068">
    <property type="entry name" value="DNA_primase_core_N_sf"/>
</dbReference>
<evidence type="ECO:0000256" key="11">
    <source>
        <dbReference type="ARBA" id="ARBA00023163"/>
    </source>
</evidence>
<evidence type="ECO:0000313" key="17">
    <source>
        <dbReference type="EMBL" id="QZT33363.1"/>
    </source>
</evidence>
<keyword evidence="1 12" id="KW-0240">DNA-directed RNA polymerase</keyword>
<feature type="domain" description="Toprim" evidence="15">
    <location>
        <begin position="262"/>
        <end position="343"/>
    </location>
</feature>
<dbReference type="Pfam" id="PF13155">
    <property type="entry name" value="Toprim_2"/>
    <property type="match status" value="1"/>
</dbReference>
<dbReference type="Pfam" id="PF00772">
    <property type="entry name" value="DnaB"/>
    <property type="match status" value="1"/>
</dbReference>
<dbReference type="GO" id="GO:0000428">
    <property type="term" value="C:DNA-directed RNA polymerase complex"/>
    <property type="evidence" value="ECO:0007669"/>
    <property type="project" value="UniProtKB-KW"/>
</dbReference>
<dbReference type="EC" id="2.7.7.101" evidence="12"/>
<comment type="cofactor">
    <cofactor evidence="12 13 14">
        <name>Zn(2+)</name>
        <dbReference type="ChEBI" id="CHEBI:29105"/>
    </cofactor>
    <text evidence="12 13 14">Binds 1 zinc ion per monomer.</text>
</comment>
<dbReference type="Proteomes" id="UP000010716">
    <property type="component" value="Unassembled WGS sequence"/>
</dbReference>
<dbReference type="RefSeq" id="WP_007503744.1">
    <property type="nucleotide sequence ID" value="NZ_AFCE01000106.1"/>
</dbReference>
<sequence>MYKPISEVTIQNILRQVDLVELAGEYVQLKKTGKNFMGLCPFHSEKTPSFSVSPEKQIYHCFGCGAGGNAITFLMEIEGLSFLEAVRKLGEKTGIPVQAGDDLPVRDKGKQEEKKWMLTAHRLVAQLYHHFLLERKEGQEALHYLKQRGFHEETIKVFQIGYAPDSWDFLTRFLAKRNFPLPLMEKAGLLVKEEGGDRYFDRFRGRVMFPIWDNQGQVVGFGGRLIGEGHPKYLNSPETPIFRKSRQLFNFHRARQEMRKQQTAVLFEGYGDVLSAYQAGILYATATLGTALSEEQARMLRRNAEKVIICYDGDEAGMNAAVKAAEELHKQGCLVKVAVVPDEQDPDEYIQKYGKEAFQRHILDEAQSLTAFQLNRLKKGRRLADDVERLAYIQDALRVISRLNRAVERDHYLRQLAEEFSLSLDALKREQYKLYKLEQRQNEQRQSPFEGVQKASALPAASKLQPAYVNAERMLLAYMLHSEEIAKEVEKVVGSQFNQEEHQRLAAYLYAFYAEGHKADVRLFISTLDDQELIRLAGQLAAMTINPELSPKQLQDYVQQILKYPYLKQIEQKEKEKNKAERQGNVLEAARIAMEIIEMKKQLKHLSTLHDPHTSWKEGE</sequence>
<dbReference type="KEGG" id="cthu:HUR95_14055"/>
<dbReference type="SUPFAM" id="SSF56731">
    <property type="entry name" value="DNA primase core"/>
    <property type="match status" value="1"/>
</dbReference>
<accession>F5L5G4</accession>
<dbReference type="EMBL" id="CP082237">
    <property type="protein sequence ID" value="QZT33363.1"/>
    <property type="molecule type" value="Genomic_DNA"/>
</dbReference>
<keyword evidence="8 12" id="KW-0862">Zinc</keyword>
<dbReference type="SUPFAM" id="SSF57783">
    <property type="entry name" value="Zinc beta-ribbon"/>
    <property type="match status" value="1"/>
</dbReference>
<dbReference type="FunFam" id="3.90.580.10:FF:000001">
    <property type="entry name" value="DNA primase"/>
    <property type="match status" value="1"/>
</dbReference>
<dbReference type="InterPro" id="IPR002694">
    <property type="entry name" value="Znf_CHC2"/>
</dbReference>
<evidence type="ECO:0000256" key="14">
    <source>
        <dbReference type="PIRSR" id="PIRSR002811-1"/>
    </source>
</evidence>
<dbReference type="PROSITE" id="PS50880">
    <property type="entry name" value="TOPRIM"/>
    <property type="match status" value="1"/>
</dbReference>
<dbReference type="Gene3D" id="3.40.1360.10">
    <property type="match status" value="1"/>
</dbReference>
<keyword evidence="3 12" id="KW-0808">Transferase</keyword>
<comment type="similarity">
    <text evidence="12 13">Belongs to the DnaG primase family.</text>
</comment>
<dbReference type="Gene3D" id="3.90.580.10">
    <property type="entry name" value="Zinc finger, CHC2-type domain"/>
    <property type="match status" value="1"/>
</dbReference>
<gene>
    <name evidence="12 17" type="primary">dnaG</name>
    <name evidence="16" type="ORF">CathTA2_1027</name>
    <name evidence="17" type="ORF">HUR95_14055</name>
</gene>
<keyword evidence="5 12" id="KW-0235">DNA replication</keyword>
<dbReference type="InterPro" id="IPR016136">
    <property type="entry name" value="DNA_helicase_N/primase_C"/>
</dbReference>
<dbReference type="GO" id="GO:0003678">
    <property type="term" value="F:DNA helicase activity"/>
    <property type="evidence" value="ECO:0007669"/>
    <property type="project" value="InterPro"/>
</dbReference>
<dbReference type="GO" id="GO:0006269">
    <property type="term" value="P:DNA replication, synthesis of primer"/>
    <property type="evidence" value="ECO:0007669"/>
    <property type="project" value="UniProtKB-UniRule"/>
</dbReference>
<dbReference type="Pfam" id="PF10410">
    <property type="entry name" value="DnaB_bind"/>
    <property type="match status" value="1"/>
</dbReference>
<evidence type="ECO:0000256" key="4">
    <source>
        <dbReference type="ARBA" id="ARBA00022695"/>
    </source>
</evidence>
<dbReference type="InterPro" id="IPR006295">
    <property type="entry name" value="DNA_primase_DnaG"/>
</dbReference>
<evidence type="ECO:0000256" key="1">
    <source>
        <dbReference type="ARBA" id="ARBA00022478"/>
    </source>
</evidence>
<dbReference type="InterPro" id="IPR036977">
    <property type="entry name" value="DNA_primase_Znf_CHC2"/>
</dbReference>
<dbReference type="GO" id="GO:1990077">
    <property type="term" value="C:primosome complex"/>
    <property type="evidence" value="ECO:0007669"/>
    <property type="project" value="UniProtKB-KW"/>
</dbReference>
<dbReference type="Gene3D" id="6.10.140.360">
    <property type="match status" value="1"/>
</dbReference>
<evidence type="ECO:0000259" key="15">
    <source>
        <dbReference type="PROSITE" id="PS50880"/>
    </source>
</evidence>
<dbReference type="eggNOG" id="COG0358">
    <property type="taxonomic scope" value="Bacteria"/>
</dbReference>
<keyword evidence="10 12" id="KW-0238">DNA-binding</keyword>
<feature type="zinc finger region" description="CHC2-type" evidence="12 14">
    <location>
        <begin position="40"/>
        <end position="64"/>
    </location>
</feature>
<keyword evidence="19" id="KW-1185">Reference proteome</keyword>
<evidence type="ECO:0000313" key="18">
    <source>
        <dbReference type="Proteomes" id="UP000010716"/>
    </source>
</evidence>
<organism evidence="16 18">
    <name type="scientific">Caldalkalibacillus thermarum (strain TA2.A1)</name>
    <dbReference type="NCBI Taxonomy" id="986075"/>
    <lineage>
        <taxon>Bacteria</taxon>
        <taxon>Bacillati</taxon>
        <taxon>Bacillota</taxon>
        <taxon>Bacilli</taxon>
        <taxon>Bacillales</taxon>
        <taxon>Bacillaceae</taxon>
        <taxon>Caldalkalibacillus</taxon>
    </lineage>
</organism>
<dbReference type="InterPro" id="IPR013264">
    <property type="entry name" value="DNAG_N"/>
</dbReference>
<reference evidence="16 18" key="1">
    <citation type="journal article" date="2011" name="J. Bacteriol.">
        <title>Draft genome sequence of the thermoalkaliphilic Caldalkalibacillus thermarum strain TA2.A1.</title>
        <authorList>
            <person name="Kalamorz F."/>
            <person name="Keis S."/>
            <person name="McMillan D.G."/>
            <person name="Olsson K."/>
            <person name="Stanton J.A."/>
            <person name="Stockwell P."/>
            <person name="Black M.A."/>
            <person name="Klingeman D.M."/>
            <person name="Land M.L."/>
            <person name="Han C.S."/>
            <person name="Martin S.L."/>
            <person name="Becher S.A."/>
            <person name="Peddie C.J."/>
            <person name="Morgan H.W."/>
            <person name="Matthies D."/>
            <person name="Preiss L."/>
            <person name="Meier T."/>
            <person name="Brown S.D."/>
            <person name="Cook G.M."/>
        </authorList>
    </citation>
    <scope>NUCLEOTIDE SEQUENCE [LARGE SCALE GENOMIC DNA]</scope>
    <source>
        <strain evidence="16 18">TA2.A1</strain>
    </source>
</reference>
<evidence type="ECO:0000256" key="13">
    <source>
        <dbReference type="PIRNR" id="PIRNR002811"/>
    </source>
</evidence>
<dbReference type="InterPro" id="IPR050219">
    <property type="entry name" value="DnaG_primase"/>
</dbReference>
<dbReference type="InterPro" id="IPR030846">
    <property type="entry name" value="DnaG_bac"/>
</dbReference>
<dbReference type="SMART" id="SM00493">
    <property type="entry name" value="TOPRIM"/>
    <property type="match status" value="1"/>
</dbReference>
<dbReference type="PIRSF" id="PIRSF002811">
    <property type="entry name" value="DnaG"/>
    <property type="match status" value="1"/>
</dbReference>
<reference evidence="17 19" key="2">
    <citation type="journal article" date="2020" name="Extremophiles">
        <title>Genomic analysis of Caldalkalibacillus thermarum TA2.A1 reveals aerobic alkaliphilic metabolism and evolutionary hallmarks linking alkaliphilic bacteria and plant life.</title>
        <authorList>
            <person name="de Jong S.I."/>
            <person name="van den Broek M.A."/>
            <person name="Merkel A.Y."/>
            <person name="de la Torre Cortes P."/>
            <person name="Kalamorz F."/>
            <person name="Cook G.M."/>
            <person name="van Loosdrecht M.C.M."/>
            <person name="McMillan D.G.G."/>
        </authorList>
    </citation>
    <scope>NUCLEOTIDE SEQUENCE [LARGE SCALE GENOMIC DNA]</scope>
    <source>
        <strain evidence="17 19">TA2.A1</strain>
    </source>
</reference>
<dbReference type="InterPro" id="IPR019475">
    <property type="entry name" value="DNA_primase_DnaB-bd"/>
</dbReference>
<keyword evidence="11 12" id="KW-0804">Transcription</keyword>
<evidence type="ECO:0000313" key="16">
    <source>
        <dbReference type="EMBL" id="EGL83429.1"/>
    </source>
</evidence>
<dbReference type="FunFam" id="3.90.980.10:FF:000001">
    <property type="entry name" value="DNA primase"/>
    <property type="match status" value="1"/>
</dbReference>
<dbReference type="InterPro" id="IPR036185">
    <property type="entry name" value="DNA_heli_DnaB-like_N_sf"/>
</dbReference>
<evidence type="ECO:0000256" key="10">
    <source>
        <dbReference type="ARBA" id="ARBA00023125"/>
    </source>
</evidence>
<dbReference type="SUPFAM" id="SSF48024">
    <property type="entry name" value="N-terminal domain of DnaB helicase"/>
    <property type="match status" value="1"/>
</dbReference>
<keyword evidence="7 12" id="KW-0863">Zinc-finger</keyword>
<dbReference type="Pfam" id="PF08275">
    <property type="entry name" value="DNAG_N"/>
    <property type="match status" value="1"/>
</dbReference>
<dbReference type="EMBL" id="AFCE01000106">
    <property type="protein sequence ID" value="EGL83429.1"/>
    <property type="molecule type" value="Genomic_DNA"/>
</dbReference>
<dbReference type="AlphaFoldDB" id="F5L5G4"/>
<dbReference type="SMART" id="SM00400">
    <property type="entry name" value="ZnF_CHCC"/>
    <property type="match status" value="1"/>
</dbReference>
<comment type="function">
    <text evidence="12 13">RNA polymerase that catalyzes the synthesis of short RNA molecules used as primers for DNA polymerase during DNA replication.</text>
</comment>
<proteinExistence type="inferred from homology"/>
<keyword evidence="9" id="KW-0460">Magnesium</keyword>
<dbReference type="GO" id="GO:0008270">
    <property type="term" value="F:zinc ion binding"/>
    <property type="evidence" value="ECO:0007669"/>
    <property type="project" value="UniProtKB-UniRule"/>
</dbReference>
<evidence type="ECO:0000256" key="12">
    <source>
        <dbReference type="HAMAP-Rule" id="MF_00974"/>
    </source>
</evidence>
<dbReference type="PANTHER" id="PTHR30313:SF2">
    <property type="entry name" value="DNA PRIMASE"/>
    <property type="match status" value="1"/>
</dbReference>
<dbReference type="Proteomes" id="UP000825179">
    <property type="component" value="Chromosome"/>
</dbReference>
<evidence type="ECO:0000256" key="6">
    <source>
        <dbReference type="ARBA" id="ARBA00022723"/>
    </source>
</evidence>
<dbReference type="InterPro" id="IPR006171">
    <property type="entry name" value="TOPRIM_dom"/>
</dbReference>
<dbReference type="GO" id="GO:0003899">
    <property type="term" value="F:DNA-directed RNA polymerase activity"/>
    <property type="evidence" value="ECO:0007669"/>
    <property type="project" value="UniProtKB-UniRule"/>
</dbReference>
<dbReference type="Gene3D" id="1.10.860.10">
    <property type="entry name" value="DNAb Helicase, Chain A"/>
    <property type="match status" value="1"/>
</dbReference>
<keyword evidence="6 12" id="KW-0479">Metal-binding</keyword>
<dbReference type="PANTHER" id="PTHR30313">
    <property type="entry name" value="DNA PRIMASE"/>
    <property type="match status" value="1"/>
</dbReference>
<dbReference type="GO" id="GO:0005524">
    <property type="term" value="F:ATP binding"/>
    <property type="evidence" value="ECO:0007669"/>
    <property type="project" value="InterPro"/>
</dbReference>
<dbReference type="GO" id="GO:0003677">
    <property type="term" value="F:DNA binding"/>
    <property type="evidence" value="ECO:0007669"/>
    <property type="project" value="UniProtKB-KW"/>
</dbReference>
<dbReference type="Gene3D" id="3.90.980.10">
    <property type="entry name" value="DNA primase, catalytic core, N-terminal domain"/>
    <property type="match status" value="1"/>
</dbReference>
<evidence type="ECO:0000256" key="7">
    <source>
        <dbReference type="ARBA" id="ARBA00022771"/>
    </source>
</evidence>
<dbReference type="InterPro" id="IPR034151">
    <property type="entry name" value="TOPRIM_DnaG_bac"/>
</dbReference>
<evidence type="ECO:0000256" key="8">
    <source>
        <dbReference type="ARBA" id="ARBA00022833"/>
    </source>
</evidence>
<evidence type="ECO:0000256" key="2">
    <source>
        <dbReference type="ARBA" id="ARBA00022515"/>
    </source>
</evidence>
<reference evidence="17" key="3">
    <citation type="submission" date="2021-08" db="EMBL/GenBank/DDBJ databases">
        <authorList>
            <person name="de Jong S."/>
            <person name="van den Broek M."/>
            <person name="Merkel A."/>
            <person name="de la Torre Cortes P."/>
            <person name="Kalamorz F."/>
            <person name="Cook G."/>
            <person name="van Loosdrecht M."/>
            <person name="McMillan D."/>
        </authorList>
    </citation>
    <scope>NUCLEOTIDE SEQUENCE</scope>
    <source>
        <strain evidence="17">TA2.A1</strain>
    </source>
</reference>
<comment type="catalytic activity">
    <reaction evidence="12">
        <text>ssDNA + n NTP = ssDNA/pppN(pN)n-1 hybrid + (n-1) diphosphate.</text>
        <dbReference type="EC" id="2.7.7.101"/>
    </reaction>
</comment>
<evidence type="ECO:0000313" key="19">
    <source>
        <dbReference type="Proteomes" id="UP000825179"/>
    </source>
</evidence>
<dbReference type="GO" id="GO:0005737">
    <property type="term" value="C:cytoplasm"/>
    <property type="evidence" value="ECO:0007669"/>
    <property type="project" value="TreeGrafter"/>
</dbReference>
<dbReference type="CDD" id="cd03364">
    <property type="entry name" value="TOPRIM_DnaG_primases"/>
    <property type="match status" value="1"/>
</dbReference>
<protein>
    <recommendedName>
        <fullName evidence="12 13">DNA primase</fullName>
        <ecNumber evidence="12">2.7.7.101</ecNumber>
    </recommendedName>
</protein>
<keyword evidence="2 12" id="KW-0639">Primosome</keyword>
<dbReference type="HAMAP" id="MF_00974">
    <property type="entry name" value="DNA_primase_DnaG"/>
    <property type="match status" value="1"/>
</dbReference>
<evidence type="ECO:0000256" key="9">
    <source>
        <dbReference type="ARBA" id="ARBA00022842"/>
    </source>
</evidence>
<name>F5L5G4_CALTT</name>
<dbReference type="Pfam" id="PF01807">
    <property type="entry name" value="Zn_ribbon_DnaG"/>
    <property type="match status" value="1"/>
</dbReference>
<dbReference type="OrthoDB" id="9803773at2"/>